<dbReference type="Gene3D" id="2.40.37.10">
    <property type="entry name" value="Lyase, Ornithine Decarboxylase, Chain A, domain 1"/>
    <property type="match status" value="1"/>
</dbReference>
<comment type="cofactor">
    <cofactor evidence="2 5 6">
        <name>pyridoxal 5'-phosphate</name>
        <dbReference type="ChEBI" id="CHEBI:597326"/>
    </cofactor>
</comment>
<dbReference type="InterPro" id="IPR020622">
    <property type="entry name" value="Ala_racemase_pyridoxalP-BS"/>
</dbReference>
<keyword evidence="3 5" id="KW-0663">Pyridoxal phosphate</keyword>
<dbReference type="InterPro" id="IPR029066">
    <property type="entry name" value="PLP-binding_barrel"/>
</dbReference>
<dbReference type="Pfam" id="PF01168">
    <property type="entry name" value="Ala_racemase_N"/>
    <property type="match status" value="1"/>
</dbReference>
<name>A0A5B0X6R3_9GAMM</name>
<dbReference type="GO" id="GO:0030632">
    <property type="term" value="P:D-alanine biosynthetic process"/>
    <property type="evidence" value="ECO:0007669"/>
    <property type="project" value="UniProtKB-UniRule"/>
</dbReference>
<evidence type="ECO:0000256" key="7">
    <source>
        <dbReference type="PIRSR" id="PIRSR600821-52"/>
    </source>
</evidence>
<evidence type="ECO:0000256" key="1">
    <source>
        <dbReference type="ARBA" id="ARBA00000316"/>
    </source>
</evidence>
<dbReference type="NCBIfam" id="TIGR00492">
    <property type="entry name" value="alr"/>
    <property type="match status" value="1"/>
</dbReference>
<feature type="active site" description="Proton acceptor; specific for L-alanine" evidence="5">
    <location>
        <position position="256"/>
    </location>
</feature>
<evidence type="ECO:0000313" key="10">
    <source>
        <dbReference type="Proteomes" id="UP000323708"/>
    </source>
</evidence>
<dbReference type="Proteomes" id="UP000323708">
    <property type="component" value="Unassembled WGS sequence"/>
</dbReference>
<feature type="domain" description="Alanine racemase C-terminal" evidence="8">
    <location>
        <begin position="235"/>
        <end position="359"/>
    </location>
</feature>
<dbReference type="GO" id="GO:0005829">
    <property type="term" value="C:cytosol"/>
    <property type="evidence" value="ECO:0007669"/>
    <property type="project" value="TreeGrafter"/>
</dbReference>
<dbReference type="InterPro" id="IPR001608">
    <property type="entry name" value="Ala_racemase_N"/>
</dbReference>
<dbReference type="InterPro" id="IPR000821">
    <property type="entry name" value="Ala_racemase"/>
</dbReference>
<evidence type="ECO:0000259" key="8">
    <source>
        <dbReference type="SMART" id="SM01005"/>
    </source>
</evidence>
<feature type="binding site" evidence="5 7">
    <location>
        <position position="131"/>
    </location>
    <ligand>
        <name>substrate</name>
    </ligand>
</feature>
<dbReference type="SMART" id="SM01005">
    <property type="entry name" value="Ala_racemase_C"/>
    <property type="match status" value="1"/>
</dbReference>
<dbReference type="SUPFAM" id="SSF51419">
    <property type="entry name" value="PLP-binding barrel"/>
    <property type="match status" value="1"/>
</dbReference>
<evidence type="ECO:0000256" key="4">
    <source>
        <dbReference type="ARBA" id="ARBA00023235"/>
    </source>
</evidence>
<comment type="catalytic activity">
    <reaction evidence="1 5">
        <text>L-alanine = D-alanine</text>
        <dbReference type="Rhea" id="RHEA:20249"/>
        <dbReference type="ChEBI" id="CHEBI:57416"/>
        <dbReference type="ChEBI" id="CHEBI:57972"/>
        <dbReference type="EC" id="5.1.1.1"/>
    </reaction>
</comment>
<comment type="function">
    <text evidence="5">Catalyzes the interconversion of L-alanine and D-alanine. May also act on other amino acids.</text>
</comment>
<feature type="active site" description="Proton acceptor; specific for D-alanine" evidence="5">
    <location>
        <position position="35"/>
    </location>
</feature>
<dbReference type="PROSITE" id="PS00395">
    <property type="entry name" value="ALANINE_RACEMASE"/>
    <property type="match status" value="1"/>
</dbReference>
<comment type="pathway">
    <text evidence="5">Amino-acid biosynthesis; D-alanine biosynthesis; D-alanine from L-alanine: step 1/1.</text>
</comment>
<protein>
    <recommendedName>
        <fullName evidence="5">Alanine racemase</fullName>
        <ecNumber evidence="5">5.1.1.1</ecNumber>
    </recommendedName>
</protein>
<evidence type="ECO:0000256" key="5">
    <source>
        <dbReference type="HAMAP-Rule" id="MF_01201"/>
    </source>
</evidence>
<evidence type="ECO:0000256" key="3">
    <source>
        <dbReference type="ARBA" id="ARBA00022898"/>
    </source>
</evidence>
<comment type="caution">
    <text evidence="9">The sequence shown here is derived from an EMBL/GenBank/DDBJ whole genome shotgun (WGS) entry which is preliminary data.</text>
</comment>
<gene>
    <name evidence="9" type="primary">alr</name>
    <name evidence="9" type="ORF">F0M18_02195</name>
</gene>
<evidence type="ECO:0000313" key="9">
    <source>
        <dbReference type="EMBL" id="KAA1194268.1"/>
    </source>
</evidence>
<dbReference type="UniPathway" id="UPA00042">
    <property type="reaction ID" value="UER00497"/>
</dbReference>
<dbReference type="GO" id="GO:0030170">
    <property type="term" value="F:pyridoxal phosphate binding"/>
    <property type="evidence" value="ECO:0007669"/>
    <property type="project" value="UniProtKB-UniRule"/>
</dbReference>
<dbReference type="Gene3D" id="3.20.20.10">
    <property type="entry name" value="Alanine racemase"/>
    <property type="match status" value="1"/>
</dbReference>
<dbReference type="InterPro" id="IPR009006">
    <property type="entry name" value="Ala_racemase/Decarboxylase_C"/>
</dbReference>
<sequence>MSRANQARLDLDALRHNLGLARQLAPGSRVMCVVKANAYGHGAVTIARALDPHTDALAVACIEEALELREAGVVSPILLLEGWFSADELQVAAAQNLWVMIDNERQMQWLEQASLSQPVTCWLKVDTGMHRLGVAPQQAATFHQRLLACPNRRGEVVTCTHFACADEPDNPMTRRQLAQFEAVSAGLQGPRSAANSAGVLAWPDSCYDWIRPGYMLYGNSPLAAPHPNAEALRPVMTLVSSVISVREIECGETVGYGATWTAQRTSRIATVSIGYGDGYPRLAGNGTPVLVNGQRAPLAGRVSMDMITVDVTELEGVNIGDEVVLWGQGLAASEVAACADTIGYELTTRMPARTPRVVLAS</sequence>
<keyword evidence="4 5" id="KW-0413">Isomerase</keyword>
<comment type="similarity">
    <text evidence="5">Belongs to the alanine racemase family.</text>
</comment>
<dbReference type="HAMAP" id="MF_01201">
    <property type="entry name" value="Ala_racemase"/>
    <property type="match status" value="1"/>
</dbReference>
<dbReference type="PANTHER" id="PTHR30511">
    <property type="entry name" value="ALANINE RACEMASE"/>
    <property type="match status" value="1"/>
</dbReference>
<keyword evidence="10" id="KW-1185">Reference proteome</keyword>
<evidence type="ECO:0000256" key="2">
    <source>
        <dbReference type="ARBA" id="ARBA00001933"/>
    </source>
</evidence>
<dbReference type="SUPFAM" id="SSF50621">
    <property type="entry name" value="Alanine racemase C-terminal domain-like"/>
    <property type="match status" value="1"/>
</dbReference>
<feature type="modified residue" description="N6-(pyridoxal phosphate)lysine" evidence="5 6">
    <location>
        <position position="35"/>
    </location>
</feature>
<dbReference type="GO" id="GO:0008784">
    <property type="term" value="F:alanine racemase activity"/>
    <property type="evidence" value="ECO:0007669"/>
    <property type="project" value="UniProtKB-UniRule"/>
</dbReference>
<dbReference type="EMBL" id="VTUX01000001">
    <property type="protein sequence ID" value="KAA1194268.1"/>
    <property type="molecule type" value="Genomic_DNA"/>
</dbReference>
<reference evidence="9 10" key="1">
    <citation type="submission" date="2019-09" db="EMBL/GenBank/DDBJ databases">
        <authorList>
            <person name="Chen X.-Y."/>
        </authorList>
    </citation>
    <scope>NUCLEOTIDE SEQUENCE [LARGE SCALE GENOMIC DNA]</scope>
    <source>
        <strain evidence="9 10">NY5</strain>
    </source>
</reference>
<proteinExistence type="inferred from homology"/>
<dbReference type="RefSeq" id="WP_149609737.1">
    <property type="nucleotide sequence ID" value="NZ_VTUX01000001.1"/>
</dbReference>
<dbReference type="FunFam" id="3.20.20.10:FF:000002">
    <property type="entry name" value="Alanine racemase"/>
    <property type="match status" value="1"/>
</dbReference>
<dbReference type="InterPro" id="IPR011079">
    <property type="entry name" value="Ala_racemase_C"/>
</dbReference>
<dbReference type="Pfam" id="PF00842">
    <property type="entry name" value="Ala_racemase_C"/>
    <property type="match status" value="1"/>
</dbReference>
<organism evidence="9 10">
    <name type="scientific">Pseudohalioglobus sediminis</name>
    <dbReference type="NCBI Taxonomy" id="2606449"/>
    <lineage>
        <taxon>Bacteria</taxon>
        <taxon>Pseudomonadati</taxon>
        <taxon>Pseudomonadota</taxon>
        <taxon>Gammaproteobacteria</taxon>
        <taxon>Cellvibrionales</taxon>
        <taxon>Halieaceae</taxon>
        <taxon>Pseudohalioglobus</taxon>
    </lineage>
</organism>
<dbReference type="CDD" id="cd06827">
    <property type="entry name" value="PLPDE_III_AR_proteobact"/>
    <property type="match status" value="1"/>
</dbReference>
<dbReference type="PANTHER" id="PTHR30511:SF0">
    <property type="entry name" value="ALANINE RACEMASE, CATABOLIC-RELATED"/>
    <property type="match status" value="1"/>
</dbReference>
<dbReference type="AlphaFoldDB" id="A0A5B0X6R3"/>
<evidence type="ECO:0000256" key="6">
    <source>
        <dbReference type="PIRSR" id="PIRSR600821-50"/>
    </source>
</evidence>
<dbReference type="EC" id="5.1.1.1" evidence="5"/>
<dbReference type="PRINTS" id="PR00992">
    <property type="entry name" value="ALARACEMASE"/>
</dbReference>
<accession>A0A5B0X6R3</accession>
<feature type="binding site" evidence="5 7">
    <location>
        <position position="304"/>
    </location>
    <ligand>
        <name>substrate</name>
    </ligand>
</feature>